<dbReference type="EMBL" id="CP003243">
    <property type="protein sequence ID" value="AFC99485.1"/>
    <property type="molecule type" value="Genomic_DNA"/>
</dbReference>
<dbReference type="KEGG" id="mez:Mtc_0721"/>
<evidence type="ECO:0000256" key="1">
    <source>
        <dbReference type="SAM" id="Phobius"/>
    </source>
</evidence>
<reference evidence="2 3" key="1">
    <citation type="journal article" date="2012" name="J. Bacteriol.">
        <title>Complete genome sequence of a thermophilic methanogen, Methanocella conradii HZ254, isolated from Chinese rice field soil.</title>
        <authorList>
            <person name="Lu Z."/>
            <person name="Lu Y."/>
        </authorList>
    </citation>
    <scope>NUCLEOTIDE SEQUENCE [LARGE SCALE GENOMIC DNA]</scope>
    <source>
        <strain evidence="3">DSM 24694 / JCM 17849 / CGMCC 1.5162 / HZ254</strain>
    </source>
</reference>
<protein>
    <recommendedName>
        <fullName evidence="4">ABC-type transport system involved in multi-copper enzyme maturation, permease component</fullName>
    </recommendedName>
</protein>
<dbReference type="Proteomes" id="UP000005233">
    <property type="component" value="Chromosome"/>
</dbReference>
<feature type="transmembrane region" description="Helical" evidence="1">
    <location>
        <begin position="239"/>
        <end position="258"/>
    </location>
</feature>
<dbReference type="OrthoDB" id="86287at2157"/>
<name>H8I8K9_METCZ</name>
<dbReference type="PANTHER" id="PTHR43471">
    <property type="entry name" value="ABC TRANSPORTER PERMEASE"/>
    <property type="match status" value="1"/>
</dbReference>
<dbReference type="RefSeq" id="WP_014405324.1">
    <property type="nucleotide sequence ID" value="NC_017034.1"/>
</dbReference>
<dbReference type="eggNOG" id="arCOG02436">
    <property type="taxonomic scope" value="Archaea"/>
</dbReference>
<gene>
    <name evidence="2" type="ordered locus">Mtc_0721</name>
</gene>
<feature type="transmembrane region" description="Helical" evidence="1">
    <location>
        <begin position="20"/>
        <end position="40"/>
    </location>
</feature>
<evidence type="ECO:0000313" key="3">
    <source>
        <dbReference type="Proteomes" id="UP000005233"/>
    </source>
</evidence>
<evidence type="ECO:0008006" key="4">
    <source>
        <dbReference type="Google" id="ProtNLM"/>
    </source>
</evidence>
<proteinExistence type="predicted"/>
<dbReference type="Pfam" id="PF12679">
    <property type="entry name" value="ABC2_membrane_2"/>
    <property type="match status" value="1"/>
</dbReference>
<keyword evidence="1" id="KW-0812">Transmembrane</keyword>
<evidence type="ECO:0000313" key="2">
    <source>
        <dbReference type="EMBL" id="AFC99485.1"/>
    </source>
</evidence>
<keyword evidence="1" id="KW-1133">Transmembrane helix</keyword>
<feature type="transmembrane region" description="Helical" evidence="1">
    <location>
        <begin position="102"/>
        <end position="134"/>
    </location>
</feature>
<dbReference type="STRING" id="1041930.Mtc_0721"/>
<dbReference type="GeneID" id="11970616"/>
<dbReference type="GO" id="GO:0005886">
    <property type="term" value="C:plasma membrane"/>
    <property type="evidence" value="ECO:0007669"/>
    <property type="project" value="UniProtKB-SubCell"/>
</dbReference>
<feature type="transmembrane region" description="Helical" evidence="1">
    <location>
        <begin position="60"/>
        <end position="81"/>
    </location>
</feature>
<dbReference type="GO" id="GO:0140359">
    <property type="term" value="F:ABC-type transporter activity"/>
    <property type="evidence" value="ECO:0007669"/>
    <property type="project" value="InterPro"/>
</dbReference>
<dbReference type="HOGENOM" id="CLU_1040540_0_0_2"/>
<sequence length="263" mass="28606">MKAFIIAGNEFSMLARSPVVVGFVVLMLVLGLINAAGYSSMVSEDYYDHGGDLMVGVSNFFWNFSMLFAFLAMCVGVLSVANERYGGSLGVLFAKPVYRRDVIIGKFVGISMLLFVLITLILALFVSLMMLVYVGRADTVGVVARMLLFAVVLFLNCCFTLGLVMCLGIVLSKPEALIVSMAFVAFEWLTNIGSLPASLGKLNLINPGYLYVYAMYGASGSLFNDSMPLGTWLSGSSPYIVLMLMEVAIIMLVNCLLFNREEA</sequence>
<keyword evidence="3" id="KW-1185">Reference proteome</keyword>
<feature type="transmembrane region" description="Helical" evidence="1">
    <location>
        <begin position="146"/>
        <end position="170"/>
    </location>
</feature>
<accession>H8I8K9</accession>
<keyword evidence="1" id="KW-0472">Membrane</keyword>
<feature type="transmembrane region" description="Helical" evidence="1">
    <location>
        <begin position="177"/>
        <end position="199"/>
    </location>
</feature>
<dbReference type="AlphaFoldDB" id="H8I8K9"/>
<organism evidence="2 3">
    <name type="scientific">Methanocella conradii (strain DSM 24694 / JCM 17849 / CGMCC 1.5162 / HZ254)</name>
    <dbReference type="NCBI Taxonomy" id="1041930"/>
    <lineage>
        <taxon>Archaea</taxon>
        <taxon>Methanobacteriati</taxon>
        <taxon>Methanobacteriota</taxon>
        <taxon>Stenosarchaea group</taxon>
        <taxon>Methanomicrobia</taxon>
        <taxon>Methanocellales</taxon>
        <taxon>Methanocellaceae</taxon>
        <taxon>Methanocella</taxon>
    </lineage>
</organism>